<dbReference type="GO" id="GO:0004252">
    <property type="term" value="F:serine-type endopeptidase activity"/>
    <property type="evidence" value="ECO:0007669"/>
    <property type="project" value="InterPro"/>
</dbReference>
<keyword evidence="9" id="KW-1185">Reference proteome</keyword>
<keyword evidence="4" id="KW-0720">Serine protease</keyword>
<evidence type="ECO:0000256" key="6">
    <source>
        <dbReference type="SAM" id="SignalP"/>
    </source>
</evidence>
<dbReference type="Proteomes" id="UP000324832">
    <property type="component" value="Unassembled WGS sequence"/>
</dbReference>
<keyword evidence="2" id="KW-0645">Protease</keyword>
<feature type="signal peptide" evidence="6">
    <location>
        <begin position="1"/>
        <end position="18"/>
    </location>
</feature>
<dbReference type="PROSITE" id="PS50240">
    <property type="entry name" value="TRYPSIN_DOM"/>
    <property type="match status" value="1"/>
</dbReference>
<comment type="similarity">
    <text evidence="1">Belongs to the peptidase S1 family.</text>
</comment>
<accession>A0A5E4QP67</accession>
<keyword evidence="6" id="KW-0732">Signal</keyword>
<dbReference type="SUPFAM" id="SSF50494">
    <property type="entry name" value="Trypsin-like serine proteases"/>
    <property type="match status" value="1"/>
</dbReference>
<dbReference type="Pfam" id="PF00089">
    <property type="entry name" value="Trypsin"/>
    <property type="match status" value="1"/>
</dbReference>
<dbReference type="Gene3D" id="2.40.10.10">
    <property type="entry name" value="Trypsin-like serine proteases"/>
    <property type="match status" value="2"/>
</dbReference>
<feature type="chain" id="PRO_5022718548" description="Peptidase S1 domain-containing protein" evidence="6">
    <location>
        <begin position="19"/>
        <end position="288"/>
    </location>
</feature>
<dbReference type="InterPro" id="IPR001254">
    <property type="entry name" value="Trypsin_dom"/>
</dbReference>
<reference evidence="8 9" key="1">
    <citation type="submission" date="2017-07" db="EMBL/GenBank/DDBJ databases">
        <authorList>
            <person name="Talla V."/>
            <person name="Backstrom N."/>
        </authorList>
    </citation>
    <scope>NUCLEOTIDE SEQUENCE [LARGE SCALE GENOMIC DNA]</scope>
</reference>
<evidence type="ECO:0000256" key="4">
    <source>
        <dbReference type="ARBA" id="ARBA00022825"/>
    </source>
</evidence>
<evidence type="ECO:0000256" key="2">
    <source>
        <dbReference type="ARBA" id="ARBA00022670"/>
    </source>
</evidence>
<dbReference type="InterPro" id="IPR043504">
    <property type="entry name" value="Peptidase_S1_PA_chymotrypsin"/>
</dbReference>
<organism evidence="8 9">
    <name type="scientific">Leptidea sinapis</name>
    <dbReference type="NCBI Taxonomy" id="189913"/>
    <lineage>
        <taxon>Eukaryota</taxon>
        <taxon>Metazoa</taxon>
        <taxon>Ecdysozoa</taxon>
        <taxon>Arthropoda</taxon>
        <taxon>Hexapoda</taxon>
        <taxon>Insecta</taxon>
        <taxon>Pterygota</taxon>
        <taxon>Neoptera</taxon>
        <taxon>Endopterygota</taxon>
        <taxon>Lepidoptera</taxon>
        <taxon>Glossata</taxon>
        <taxon>Ditrysia</taxon>
        <taxon>Papilionoidea</taxon>
        <taxon>Pieridae</taxon>
        <taxon>Dismorphiinae</taxon>
        <taxon>Leptidea</taxon>
    </lineage>
</organism>
<dbReference type="InterPro" id="IPR009003">
    <property type="entry name" value="Peptidase_S1_PA"/>
</dbReference>
<evidence type="ECO:0000256" key="5">
    <source>
        <dbReference type="ARBA" id="ARBA00023157"/>
    </source>
</evidence>
<keyword evidence="3" id="KW-0378">Hydrolase</keyword>
<evidence type="ECO:0000313" key="9">
    <source>
        <dbReference type="Proteomes" id="UP000324832"/>
    </source>
</evidence>
<keyword evidence="5" id="KW-1015">Disulfide bond</keyword>
<dbReference type="InterPro" id="IPR050430">
    <property type="entry name" value="Peptidase_S1"/>
</dbReference>
<protein>
    <recommendedName>
        <fullName evidence="7">Peptidase S1 domain-containing protein</fullName>
    </recommendedName>
</protein>
<evidence type="ECO:0000313" key="8">
    <source>
        <dbReference type="EMBL" id="VVD00060.1"/>
    </source>
</evidence>
<dbReference type="SMART" id="SM00020">
    <property type="entry name" value="Tryp_SPc"/>
    <property type="match status" value="1"/>
</dbReference>
<dbReference type="PANTHER" id="PTHR24276">
    <property type="entry name" value="POLYSERASE-RELATED"/>
    <property type="match status" value="1"/>
</dbReference>
<gene>
    <name evidence="8" type="ORF">LSINAPIS_LOCUS10777</name>
</gene>
<dbReference type="PRINTS" id="PR00722">
    <property type="entry name" value="CHYMOTRYPSIN"/>
</dbReference>
<feature type="domain" description="Peptidase S1" evidence="7">
    <location>
        <begin position="15"/>
        <end position="271"/>
    </location>
</feature>
<dbReference type="AlphaFoldDB" id="A0A5E4QP67"/>
<dbReference type="InterPro" id="IPR001314">
    <property type="entry name" value="Peptidase_S1A"/>
</dbReference>
<evidence type="ECO:0000256" key="1">
    <source>
        <dbReference type="ARBA" id="ARBA00007664"/>
    </source>
</evidence>
<dbReference type="PANTHER" id="PTHR24276:SF91">
    <property type="entry name" value="AT26814P-RELATED"/>
    <property type="match status" value="1"/>
</dbReference>
<sequence length="288" mass="32490">MKLLFVIIAHITFFTVSAENAKKSKVNEHSSISDNELFPYMAAILKKSSYISAGALIDDSWILTGADALYTLRDIPRLLRIRLGSSNYKKGGVLSPVKMIHIHPHFDDSKPEFDLALVRLSTAVTFSINLNPIRLLKKRRNLSMTHYIVTSWSIVSQEDPKTNSQGHESMEVVKRRRLLTKSHLHPTDAEECGEQLQEQGVNVIESMLCLDTSVGMDPCERETGAPAVLNGVLWGIISSWKSEDCDTVTEPTFVTLVSHINVSSWIHATIHGHRWTRKHVVDYRDNFI</sequence>
<evidence type="ECO:0000256" key="3">
    <source>
        <dbReference type="ARBA" id="ARBA00022801"/>
    </source>
</evidence>
<evidence type="ECO:0000259" key="7">
    <source>
        <dbReference type="PROSITE" id="PS50240"/>
    </source>
</evidence>
<dbReference type="EMBL" id="FZQP02004444">
    <property type="protein sequence ID" value="VVD00060.1"/>
    <property type="molecule type" value="Genomic_DNA"/>
</dbReference>
<proteinExistence type="inferred from homology"/>
<dbReference type="GO" id="GO:0006508">
    <property type="term" value="P:proteolysis"/>
    <property type="evidence" value="ECO:0007669"/>
    <property type="project" value="UniProtKB-KW"/>
</dbReference>
<name>A0A5E4QP67_9NEOP</name>